<accession>A0AAE2CVA8</accession>
<proteinExistence type="inferred from homology"/>
<dbReference type="Pfam" id="PF00445">
    <property type="entry name" value="Ribonuclease_T2"/>
    <property type="match status" value="1"/>
</dbReference>
<evidence type="ECO:0000256" key="8">
    <source>
        <dbReference type="RuleBase" id="RU004328"/>
    </source>
</evidence>
<keyword evidence="3" id="KW-0255">Endonuclease</keyword>
<evidence type="ECO:0000256" key="7">
    <source>
        <dbReference type="PIRSR" id="PIRSR633697-1"/>
    </source>
</evidence>
<evidence type="ECO:0000256" key="2">
    <source>
        <dbReference type="ARBA" id="ARBA00022722"/>
    </source>
</evidence>
<dbReference type="PANTHER" id="PTHR11240">
    <property type="entry name" value="RIBONUCLEASE T2"/>
    <property type="match status" value="1"/>
</dbReference>
<organism evidence="9 10">
    <name type="scientific">Sesamum alatum</name>
    <dbReference type="NCBI Taxonomy" id="300844"/>
    <lineage>
        <taxon>Eukaryota</taxon>
        <taxon>Viridiplantae</taxon>
        <taxon>Streptophyta</taxon>
        <taxon>Embryophyta</taxon>
        <taxon>Tracheophyta</taxon>
        <taxon>Spermatophyta</taxon>
        <taxon>Magnoliopsida</taxon>
        <taxon>eudicotyledons</taxon>
        <taxon>Gunneridae</taxon>
        <taxon>Pentapetalae</taxon>
        <taxon>asterids</taxon>
        <taxon>lamiids</taxon>
        <taxon>Lamiales</taxon>
        <taxon>Pedaliaceae</taxon>
        <taxon>Sesamum</taxon>
    </lineage>
</organism>
<evidence type="ECO:0000313" key="10">
    <source>
        <dbReference type="Proteomes" id="UP001293254"/>
    </source>
</evidence>
<dbReference type="SUPFAM" id="SSF55895">
    <property type="entry name" value="Ribonuclease Rh-like"/>
    <property type="match status" value="1"/>
</dbReference>
<dbReference type="PROSITE" id="PS00531">
    <property type="entry name" value="RNASE_T2_2"/>
    <property type="match status" value="1"/>
</dbReference>
<dbReference type="InterPro" id="IPR033697">
    <property type="entry name" value="Ribonuclease_T2_eukaryotic"/>
</dbReference>
<dbReference type="Proteomes" id="UP001293254">
    <property type="component" value="Unassembled WGS sequence"/>
</dbReference>
<comment type="caution">
    <text evidence="9">The sequence shown here is derived from an EMBL/GenBank/DDBJ whole genome shotgun (WGS) entry which is preliminary data.</text>
</comment>
<dbReference type="PANTHER" id="PTHR11240:SF75">
    <property type="entry name" value="RIBONUCLEASE 3"/>
    <property type="match status" value="1"/>
</dbReference>
<dbReference type="InterPro" id="IPR033130">
    <property type="entry name" value="RNase_T2_His_AS_2"/>
</dbReference>
<dbReference type="GO" id="GO:0033897">
    <property type="term" value="F:ribonuclease T2 activity"/>
    <property type="evidence" value="ECO:0007669"/>
    <property type="project" value="InterPro"/>
</dbReference>
<keyword evidence="6" id="KW-0456">Lyase</keyword>
<dbReference type="GO" id="GO:0006401">
    <property type="term" value="P:RNA catabolic process"/>
    <property type="evidence" value="ECO:0007669"/>
    <property type="project" value="TreeGrafter"/>
</dbReference>
<dbReference type="Gene3D" id="3.90.730.10">
    <property type="entry name" value="Ribonuclease T2-like"/>
    <property type="match status" value="1"/>
</dbReference>
<protein>
    <submittedName>
        <fullName evidence="9">Ribonuclease S-2</fullName>
    </submittedName>
</protein>
<reference evidence="9" key="2">
    <citation type="journal article" date="2024" name="Plant">
        <title>Genomic evolution and insights into agronomic trait innovations of Sesamum species.</title>
        <authorList>
            <person name="Miao H."/>
            <person name="Wang L."/>
            <person name="Qu L."/>
            <person name="Liu H."/>
            <person name="Sun Y."/>
            <person name="Le M."/>
            <person name="Wang Q."/>
            <person name="Wei S."/>
            <person name="Zheng Y."/>
            <person name="Lin W."/>
            <person name="Duan Y."/>
            <person name="Cao H."/>
            <person name="Xiong S."/>
            <person name="Wang X."/>
            <person name="Wei L."/>
            <person name="Li C."/>
            <person name="Ma Q."/>
            <person name="Ju M."/>
            <person name="Zhao R."/>
            <person name="Li G."/>
            <person name="Mu C."/>
            <person name="Tian Q."/>
            <person name="Mei H."/>
            <person name="Zhang T."/>
            <person name="Gao T."/>
            <person name="Zhang H."/>
        </authorList>
    </citation>
    <scope>NUCLEOTIDE SEQUENCE</scope>
    <source>
        <strain evidence="9">3651</strain>
    </source>
</reference>
<name>A0AAE2CVA8_9LAMI</name>
<comment type="similarity">
    <text evidence="1 8">Belongs to the RNase T2 family.</text>
</comment>
<keyword evidence="4" id="KW-0378">Hydrolase</keyword>
<evidence type="ECO:0000256" key="5">
    <source>
        <dbReference type="ARBA" id="ARBA00023157"/>
    </source>
</evidence>
<dbReference type="AlphaFoldDB" id="A0AAE2CVA8"/>
<evidence type="ECO:0000313" key="9">
    <source>
        <dbReference type="EMBL" id="KAK4435921.1"/>
    </source>
</evidence>
<dbReference type="PROSITE" id="PS00530">
    <property type="entry name" value="RNASE_T2_1"/>
    <property type="match status" value="1"/>
</dbReference>
<sequence>MRTPLNFTIHGLWPDNNGQRLLNCNSKGHRFKAFKDGRFVAKLDYRWPDLFEASPGTKQTFWRDEWAKHGTCSNLNQQQYFTKAIELKDRFNLLHILEASGINYGLKVDPRKVNASVSAATGHLPILKCVQKLLSEIIICFDSNGANVIDCPPPFSTPCGNKMDTDDPIYLMVGDFVEIQHLKGSVADIEDEAPIVAIAILDSG</sequence>
<gene>
    <name evidence="9" type="ORF">Salat_0755700</name>
</gene>
<dbReference type="InterPro" id="IPR018188">
    <property type="entry name" value="RNase_T2_His_AS_1"/>
</dbReference>
<dbReference type="CDD" id="cd01061">
    <property type="entry name" value="RNase_T2_euk"/>
    <property type="match status" value="1"/>
</dbReference>
<dbReference type="GO" id="GO:0016787">
    <property type="term" value="F:hydrolase activity"/>
    <property type="evidence" value="ECO:0007669"/>
    <property type="project" value="UniProtKB-KW"/>
</dbReference>
<keyword evidence="2" id="KW-0540">Nuclease</keyword>
<evidence type="ECO:0000256" key="3">
    <source>
        <dbReference type="ARBA" id="ARBA00022759"/>
    </source>
</evidence>
<evidence type="ECO:0000256" key="6">
    <source>
        <dbReference type="ARBA" id="ARBA00023239"/>
    </source>
</evidence>
<evidence type="ECO:0000256" key="4">
    <source>
        <dbReference type="ARBA" id="ARBA00022801"/>
    </source>
</evidence>
<dbReference type="InterPro" id="IPR001568">
    <property type="entry name" value="RNase_T2-like"/>
</dbReference>
<feature type="active site" evidence="7">
    <location>
        <position position="10"/>
    </location>
</feature>
<feature type="active site" evidence="7">
    <location>
        <position position="65"/>
    </location>
</feature>
<dbReference type="EMBL" id="JACGWO010000002">
    <property type="protein sequence ID" value="KAK4435921.1"/>
    <property type="molecule type" value="Genomic_DNA"/>
</dbReference>
<keyword evidence="10" id="KW-1185">Reference proteome</keyword>
<dbReference type="GO" id="GO:0003723">
    <property type="term" value="F:RNA binding"/>
    <property type="evidence" value="ECO:0007669"/>
    <property type="project" value="InterPro"/>
</dbReference>
<feature type="active site" evidence="7">
    <location>
        <position position="69"/>
    </location>
</feature>
<keyword evidence="5" id="KW-1015">Disulfide bond</keyword>
<dbReference type="GO" id="GO:0005576">
    <property type="term" value="C:extracellular region"/>
    <property type="evidence" value="ECO:0007669"/>
    <property type="project" value="TreeGrafter"/>
</dbReference>
<evidence type="ECO:0000256" key="1">
    <source>
        <dbReference type="ARBA" id="ARBA00007469"/>
    </source>
</evidence>
<reference evidence="9" key="1">
    <citation type="submission" date="2020-06" db="EMBL/GenBank/DDBJ databases">
        <authorList>
            <person name="Li T."/>
            <person name="Hu X."/>
            <person name="Zhang T."/>
            <person name="Song X."/>
            <person name="Zhang H."/>
            <person name="Dai N."/>
            <person name="Sheng W."/>
            <person name="Hou X."/>
            <person name="Wei L."/>
        </authorList>
    </citation>
    <scope>NUCLEOTIDE SEQUENCE</scope>
    <source>
        <strain evidence="9">3651</strain>
        <tissue evidence="9">Leaf</tissue>
    </source>
</reference>
<dbReference type="InterPro" id="IPR036430">
    <property type="entry name" value="RNase_T2-like_sf"/>
</dbReference>